<evidence type="ECO:0000313" key="2">
    <source>
        <dbReference type="EMBL" id="SCZ61779.1"/>
    </source>
</evidence>
<feature type="transmembrane region" description="Helical" evidence="1">
    <location>
        <begin position="17"/>
        <end position="35"/>
    </location>
</feature>
<feature type="transmembrane region" description="Helical" evidence="1">
    <location>
        <begin position="201"/>
        <end position="223"/>
    </location>
</feature>
<evidence type="ECO:0000256" key="1">
    <source>
        <dbReference type="SAM" id="Phobius"/>
    </source>
</evidence>
<sequence length="688" mass="75937">MSAIVGFLNRLATQRDLLLIIVFATILIMIILPLPPILMDVMITLNVSMSIMIMLMSLQLHNPVQFSTFPSLLLVTTLFRLAISISTTRLILIEGDAGQVVETFGNVVVGGNLVVGLVIFMIITVVQFMVITKGADRVAEVGARFTLDGMPGKQMSVDADVRAGNLDQVDAKVARELVEREAKLFGAMDGAMKFVKGDAMASLIITAINLIGGVSIGMFQLGYSFSEALGLYSILTIGDGLVAQIPALLISVSAGTLVTRVTNPKGVDLGTEIAEQVTENSRTVIIAGFVIAAFGLIPGFPTFIFMAVGIGMAGGVYWNQRKKQREFDLNAHSWSSALTQNKQLCDDIKSRSGTNPTLRIRLPVCVFEDEATRFTEMLYNVRDSLERDFGIPMGVWAFEVDNFSETAAKIIINNDEVSTIELDTSVVFVRANVSYIDALGIPYKKHFGFEEGVLISAEEAGRIREERIKHWDYLEIFFMEVKRSVSVNLDMLVGFEATTKILNDFSKANPALVADLKDNLSVNQISAVIKIFVQERIPITSQDRIFEAILQWGPKKPDPQQVLQHVRVSIGDFITNRFAPNGFLPAVVIAPTLESFIREGFRNSGDETYLIVDSEISKSISKQVKSLYGDSFKRGTDPVILTQQDIRRPLRNVLHEHGHYVPVLAYQEVSPQTVVYPTAFIMPESHQD</sequence>
<dbReference type="PANTHER" id="PTHR30161">
    <property type="entry name" value="FLAGELLAR EXPORT PROTEIN, MEMBRANE FLHA SUBUNIT-RELATED"/>
    <property type="match status" value="1"/>
</dbReference>
<dbReference type="OrthoDB" id="9759185at2"/>
<reference evidence="2 3" key="1">
    <citation type="submission" date="2016-10" db="EMBL/GenBank/DDBJ databases">
        <authorList>
            <person name="de Groot N.N."/>
        </authorList>
    </citation>
    <scope>NUCLEOTIDE SEQUENCE [LARGE SCALE GENOMIC DNA]</scope>
    <source>
        <strain evidence="2 3">U95</strain>
    </source>
</reference>
<feature type="transmembrane region" description="Helical" evidence="1">
    <location>
        <begin position="113"/>
        <end position="131"/>
    </location>
</feature>
<feature type="transmembrane region" description="Helical" evidence="1">
    <location>
        <begin position="72"/>
        <end position="93"/>
    </location>
</feature>
<keyword evidence="1" id="KW-0812">Transmembrane</keyword>
<keyword evidence="1" id="KW-0472">Membrane</keyword>
<dbReference type="PIRSF" id="PIRSF005419">
    <property type="entry name" value="FlhA"/>
    <property type="match status" value="1"/>
</dbReference>
<feature type="transmembrane region" description="Helical" evidence="1">
    <location>
        <begin position="41"/>
        <end position="60"/>
    </location>
</feature>
<dbReference type="InterPro" id="IPR042196">
    <property type="entry name" value="FHIPEP_4"/>
</dbReference>
<name>A0A1G5QKU4_9RHOB</name>
<gene>
    <name evidence="2" type="ORF">SAMN04488118_104290</name>
</gene>
<keyword evidence="3" id="KW-1185">Reference proteome</keyword>
<keyword evidence="1" id="KW-1133">Transmembrane helix</keyword>
<dbReference type="PRINTS" id="PR00949">
    <property type="entry name" value="TYPE3IMAPROT"/>
</dbReference>
<dbReference type="PANTHER" id="PTHR30161:SF2">
    <property type="entry name" value="INVASION PROTEIN INVA"/>
    <property type="match status" value="1"/>
</dbReference>
<accession>A0A1G5QKU4</accession>
<dbReference type="EMBL" id="FMWG01000004">
    <property type="protein sequence ID" value="SCZ61779.1"/>
    <property type="molecule type" value="Genomic_DNA"/>
</dbReference>
<dbReference type="AlphaFoldDB" id="A0A1G5QKU4"/>
<proteinExistence type="predicted"/>
<dbReference type="RefSeq" id="WP_090218084.1">
    <property type="nucleotide sequence ID" value="NZ_CANMPF010000016.1"/>
</dbReference>
<feature type="transmembrane region" description="Helical" evidence="1">
    <location>
        <begin position="285"/>
        <end position="318"/>
    </location>
</feature>
<protein>
    <submittedName>
        <fullName evidence="2">Type III secretion protein V</fullName>
    </submittedName>
</protein>
<organism evidence="2 3">
    <name type="scientific">Epibacterium ulvae</name>
    <dbReference type="NCBI Taxonomy" id="1156985"/>
    <lineage>
        <taxon>Bacteria</taxon>
        <taxon>Pseudomonadati</taxon>
        <taxon>Pseudomonadota</taxon>
        <taxon>Alphaproteobacteria</taxon>
        <taxon>Rhodobacterales</taxon>
        <taxon>Roseobacteraceae</taxon>
        <taxon>Epibacterium</taxon>
    </lineage>
</organism>
<dbReference type="Gene3D" id="1.10.8.540">
    <property type="entry name" value="FHIPEP family, domain 3"/>
    <property type="match status" value="1"/>
</dbReference>
<dbReference type="GO" id="GO:0005886">
    <property type="term" value="C:plasma membrane"/>
    <property type="evidence" value="ECO:0007669"/>
    <property type="project" value="TreeGrafter"/>
</dbReference>
<dbReference type="Gene3D" id="3.40.50.12790">
    <property type="entry name" value="FHIPEP family, domain 4"/>
    <property type="match status" value="1"/>
</dbReference>
<dbReference type="STRING" id="1156985.SAMN04488118_104290"/>
<dbReference type="InterPro" id="IPR001712">
    <property type="entry name" value="T3SS_FHIPEP"/>
</dbReference>
<dbReference type="GO" id="GO:0009306">
    <property type="term" value="P:protein secretion"/>
    <property type="evidence" value="ECO:0007669"/>
    <property type="project" value="InterPro"/>
</dbReference>
<dbReference type="Proteomes" id="UP000198767">
    <property type="component" value="Unassembled WGS sequence"/>
</dbReference>
<dbReference type="Pfam" id="PF00771">
    <property type="entry name" value="FHIPEP"/>
    <property type="match status" value="1"/>
</dbReference>
<evidence type="ECO:0000313" key="3">
    <source>
        <dbReference type="Proteomes" id="UP000198767"/>
    </source>
</evidence>
<dbReference type="InterPro" id="IPR042193">
    <property type="entry name" value="FHIPEP_3"/>
</dbReference>